<accession>J8ZSQ1</accession>
<sequence length="205" mass="24392">MKDSLRIISSIKNSLDKYFKQKPDSMHRSVYENIISKLNKDIFKKYMETDAGREVSLKEEYESFTRKHFCCSSPKIDLCMNSSKCKEALEICREVYDIIMKKFTKYVASKCFCHSMCTRANNPACNKFFVELIQKTSYILLDKIKKLNVLNYIFKKINPAIFSFTSDLHYFYNCIEEHAEMTDSFPLKLQTMLNFLQQMHYIKHY</sequence>
<evidence type="ECO:0000313" key="1">
    <source>
        <dbReference type="EMBL" id="EJW02688.1"/>
    </source>
</evidence>
<evidence type="ECO:0000313" key="2">
    <source>
        <dbReference type="Proteomes" id="UP000003163"/>
    </source>
</evidence>
<dbReference type="EMBL" id="AFBI03000060">
    <property type="protein sequence ID" value="EJW02688.1"/>
    <property type="molecule type" value="Genomic_DNA"/>
</dbReference>
<keyword evidence="2" id="KW-1185">Reference proteome</keyword>
<dbReference type="HOGENOM" id="CLU_1337496_0_0_1"/>
<reference evidence="1 2" key="1">
    <citation type="submission" date="2011-08" db="EMBL/GenBank/DDBJ databases">
        <authorList>
            <person name="Liu Z.J."/>
            <person name="Shi F.L."/>
            <person name="Lu J.Q."/>
            <person name="Li M."/>
            <person name="Wang Z.L."/>
        </authorList>
    </citation>
    <scope>NUCLEOTIDE SEQUENCE [LARGE SCALE GENOMIC DNA]</scope>
    <source>
        <strain evidence="1 2">USNM 41457</strain>
    </source>
</reference>
<protein>
    <submittedName>
        <fullName evidence="1">Uncharacterized protein</fullName>
    </submittedName>
</protein>
<dbReference type="AlphaFoldDB" id="J8ZSQ1"/>
<dbReference type="InParanoid" id="J8ZSQ1"/>
<proteinExistence type="predicted"/>
<name>J8ZSQ1_EDHAE</name>
<comment type="caution">
    <text evidence="1">The sequence shown here is derived from an EMBL/GenBank/DDBJ whole genome shotgun (WGS) entry which is preliminary data.</text>
</comment>
<gene>
    <name evidence="1" type="ORF">EDEG_02920</name>
</gene>
<dbReference type="Proteomes" id="UP000003163">
    <property type="component" value="Unassembled WGS sequence"/>
</dbReference>
<organism evidence="1 2">
    <name type="scientific">Edhazardia aedis (strain USNM 41457)</name>
    <name type="common">Microsporidian parasite</name>
    <dbReference type="NCBI Taxonomy" id="1003232"/>
    <lineage>
        <taxon>Eukaryota</taxon>
        <taxon>Fungi</taxon>
        <taxon>Fungi incertae sedis</taxon>
        <taxon>Microsporidia</taxon>
        <taxon>Edhazardia</taxon>
    </lineage>
</organism>
<reference evidence="2" key="2">
    <citation type="submission" date="2015-07" db="EMBL/GenBank/DDBJ databases">
        <title>Contrasting host-pathogen interactions and genome evolution in two generalist and specialist microsporidian pathogens of mosquitoes.</title>
        <authorList>
            <consortium name="The Broad Institute Genomics Platform"/>
            <consortium name="The Broad Institute Genome Sequencing Center for Infectious Disease"/>
            <person name="Cuomo C.A."/>
            <person name="Sanscrainte N.D."/>
            <person name="Goldberg J.M."/>
            <person name="Heiman D."/>
            <person name="Young S."/>
            <person name="Zeng Q."/>
            <person name="Becnel J.J."/>
            <person name="Birren B.W."/>
        </authorList>
    </citation>
    <scope>NUCLEOTIDE SEQUENCE [LARGE SCALE GENOMIC DNA]</scope>
    <source>
        <strain evidence="2">USNM 41457</strain>
    </source>
</reference>
<dbReference type="VEuPathDB" id="MicrosporidiaDB:EDEG_02920"/>